<accession>A0A2C9VJL9</accession>
<keyword evidence="2 6" id="KW-0812">Transmembrane</keyword>
<dbReference type="EMBL" id="CM004393">
    <property type="protein sequence ID" value="OAY45723.1"/>
    <property type="molecule type" value="Genomic_DNA"/>
</dbReference>
<evidence type="ECO:0000256" key="5">
    <source>
        <dbReference type="ARBA" id="ARBA00023136"/>
    </source>
</evidence>
<keyword evidence="3" id="KW-0201">Cytochrome c-type biogenesis</keyword>
<evidence type="ECO:0000256" key="2">
    <source>
        <dbReference type="ARBA" id="ARBA00022692"/>
    </source>
</evidence>
<evidence type="ECO:0000256" key="4">
    <source>
        <dbReference type="ARBA" id="ARBA00022989"/>
    </source>
</evidence>
<comment type="subcellular location">
    <subcellularLocation>
        <location evidence="1">Membrane</location>
        <topology evidence="1">Multi-pass membrane protein</topology>
    </subcellularLocation>
</comment>
<evidence type="ECO:0000256" key="3">
    <source>
        <dbReference type="ARBA" id="ARBA00022748"/>
    </source>
</evidence>
<keyword evidence="4 6" id="KW-1133">Transmembrane helix</keyword>
<evidence type="ECO:0000256" key="1">
    <source>
        <dbReference type="ARBA" id="ARBA00004141"/>
    </source>
</evidence>
<dbReference type="PANTHER" id="PTHR30071:SF1">
    <property type="entry name" value="CYTOCHROME B_B6 PROTEIN-RELATED"/>
    <property type="match status" value="1"/>
</dbReference>
<keyword evidence="5 6" id="KW-0472">Membrane</keyword>
<protein>
    <recommendedName>
        <fullName evidence="7">Cytochrome c assembly protein domain-containing protein</fullName>
    </recommendedName>
</protein>
<dbReference type="InterPro" id="IPR045062">
    <property type="entry name" value="Cyt_c_biogenesis_CcsA/CcmC"/>
</dbReference>
<dbReference type="AlphaFoldDB" id="A0A2C9VJL9"/>
<evidence type="ECO:0000256" key="6">
    <source>
        <dbReference type="SAM" id="Phobius"/>
    </source>
</evidence>
<evidence type="ECO:0000259" key="7">
    <source>
        <dbReference type="Pfam" id="PF01578"/>
    </source>
</evidence>
<sequence length="105" mass="12625">MHQSEILVPTLQSMWLMMHISMMILGYAALLCRSLFSVAFLVITFRKIIRIFYKSNNLLNNSFFFSEIQYMAERKNVLRNISFLSSRNYYRFQLIQQLDDWVIVL</sequence>
<gene>
    <name evidence="8" type="ORF">MANES_07G086000</name>
</gene>
<proteinExistence type="predicted"/>
<dbReference type="GO" id="GO:0016020">
    <property type="term" value="C:membrane"/>
    <property type="evidence" value="ECO:0007669"/>
    <property type="project" value="UniProtKB-SubCell"/>
</dbReference>
<dbReference type="PANTHER" id="PTHR30071">
    <property type="entry name" value="HEME EXPORTER PROTEIN C"/>
    <property type="match status" value="1"/>
</dbReference>
<dbReference type="GO" id="GO:0017004">
    <property type="term" value="P:cytochrome complex assembly"/>
    <property type="evidence" value="ECO:0007669"/>
    <property type="project" value="UniProtKB-KW"/>
</dbReference>
<dbReference type="GO" id="GO:0020037">
    <property type="term" value="F:heme binding"/>
    <property type="evidence" value="ECO:0007669"/>
    <property type="project" value="InterPro"/>
</dbReference>
<reference evidence="8" key="1">
    <citation type="submission" date="2016-02" db="EMBL/GenBank/DDBJ databases">
        <title>WGS assembly of Manihot esculenta.</title>
        <authorList>
            <person name="Bredeson J.V."/>
            <person name="Prochnik S.E."/>
            <person name="Lyons J.B."/>
            <person name="Schmutz J."/>
            <person name="Grimwood J."/>
            <person name="Vrebalov J."/>
            <person name="Bart R.S."/>
            <person name="Amuge T."/>
            <person name="Ferguson M.E."/>
            <person name="Green R."/>
            <person name="Putnam N."/>
            <person name="Stites J."/>
            <person name="Rounsley S."/>
            <person name="Rokhsar D.S."/>
        </authorList>
    </citation>
    <scope>NUCLEOTIDE SEQUENCE [LARGE SCALE GENOMIC DNA]</scope>
    <source>
        <tissue evidence="8">Leaf</tissue>
    </source>
</reference>
<dbReference type="STRING" id="3983.A0A2C9VJL9"/>
<dbReference type="Pfam" id="PF01578">
    <property type="entry name" value="Cytochrom_C_asm"/>
    <property type="match status" value="1"/>
</dbReference>
<evidence type="ECO:0000313" key="8">
    <source>
        <dbReference type="EMBL" id="OAY45723.1"/>
    </source>
</evidence>
<organism evidence="8">
    <name type="scientific">Manihot esculenta</name>
    <name type="common">Cassava</name>
    <name type="synonym">Jatropha manihot</name>
    <dbReference type="NCBI Taxonomy" id="3983"/>
    <lineage>
        <taxon>Eukaryota</taxon>
        <taxon>Viridiplantae</taxon>
        <taxon>Streptophyta</taxon>
        <taxon>Embryophyta</taxon>
        <taxon>Tracheophyta</taxon>
        <taxon>Spermatophyta</taxon>
        <taxon>Magnoliopsida</taxon>
        <taxon>eudicotyledons</taxon>
        <taxon>Gunneridae</taxon>
        <taxon>Pentapetalae</taxon>
        <taxon>rosids</taxon>
        <taxon>fabids</taxon>
        <taxon>Malpighiales</taxon>
        <taxon>Euphorbiaceae</taxon>
        <taxon>Crotonoideae</taxon>
        <taxon>Manihoteae</taxon>
        <taxon>Manihot</taxon>
    </lineage>
</organism>
<name>A0A2C9VJL9_MANES</name>
<feature type="transmembrane region" description="Helical" evidence="6">
    <location>
        <begin position="20"/>
        <end position="45"/>
    </location>
</feature>
<dbReference type="InterPro" id="IPR002541">
    <property type="entry name" value="Cyt_c_assembly"/>
</dbReference>
<feature type="domain" description="Cytochrome c assembly protein" evidence="7">
    <location>
        <begin position="1"/>
        <end position="72"/>
    </location>
</feature>